<dbReference type="PANTHER" id="PTHR30290:SF83">
    <property type="entry name" value="ABC TRANSPORTER SUBSTRATE-BINDING PROTEIN"/>
    <property type="match status" value="1"/>
</dbReference>
<feature type="region of interest" description="Disordered" evidence="1">
    <location>
        <begin position="182"/>
        <end position="212"/>
    </location>
</feature>
<keyword evidence="4" id="KW-1185">Reference proteome</keyword>
<dbReference type="AlphaFoldDB" id="A0A4R8UUH3"/>
<evidence type="ECO:0000259" key="2">
    <source>
        <dbReference type="Pfam" id="PF00496"/>
    </source>
</evidence>
<dbReference type="Proteomes" id="UP000298173">
    <property type="component" value="Unassembled WGS sequence"/>
</dbReference>
<organism evidence="3 4">
    <name type="scientific">Cryobacterium glaciale</name>
    <dbReference type="NCBI Taxonomy" id="1259145"/>
    <lineage>
        <taxon>Bacteria</taxon>
        <taxon>Bacillati</taxon>
        <taxon>Actinomycetota</taxon>
        <taxon>Actinomycetes</taxon>
        <taxon>Micrococcales</taxon>
        <taxon>Microbacteriaceae</taxon>
        <taxon>Cryobacterium</taxon>
    </lineage>
</organism>
<dbReference type="Gene3D" id="3.40.190.10">
    <property type="entry name" value="Periplasmic binding protein-like II"/>
    <property type="match status" value="1"/>
</dbReference>
<feature type="domain" description="Solute-binding protein family 5" evidence="2">
    <location>
        <begin position="9"/>
        <end position="152"/>
    </location>
</feature>
<dbReference type="GO" id="GO:0015833">
    <property type="term" value="P:peptide transport"/>
    <property type="evidence" value="ECO:0007669"/>
    <property type="project" value="TreeGrafter"/>
</dbReference>
<feature type="compositionally biased region" description="Basic and acidic residues" evidence="1">
    <location>
        <begin position="182"/>
        <end position="194"/>
    </location>
</feature>
<evidence type="ECO:0000313" key="4">
    <source>
        <dbReference type="Proteomes" id="UP000298173"/>
    </source>
</evidence>
<protein>
    <recommendedName>
        <fullName evidence="2">Solute-binding protein family 5 domain-containing protein</fullName>
    </recommendedName>
</protein>
<dbReference type="EMBL" id="SOEY01000028">
    <property type="protein sequence ID" value="TFB71227.1"/>
    <property type="molecule type" value="Genomic_DNA"/>
</dbReference>
<gene>
    <name evidence="3" type="ORF">E3O06_12735</name>
</gene>
<dbReference type="SUPFAM" id="SSF53850">
    <property type="entry name" value="Periplasmic binding protein-like II"/>
    <property type="match status" value="1"/>
</dbReference>
<accession>A0A4R8UUH3</accession>
<evidence type="ECO:0000256" key="1">
    <source>
        <dbReference type="SAM" id="MobiDB-lite"/>
    </source>
</evidence>
<evidence type="ECO:0000313" key="3">
    <source>
        <dbReference type="EMBL" id="TFB71227.1"/>
    </source>
</evidence>
<reference evidence="3 4" key="1">
    <citation type="submission" date="2019-03" db="EMBL/GenBank/DDBJ databases">
        <title>Genomics of glacier-inhabiting Cryobacterium strains.</title>
        <authorList>
            <person name="Liu Q."/>
            <person name="Xin Y.-H."/>
        </authorList>
    </citation>
    <scope>NUCLEOTIDE SEQUENCE [LARGE SCALE GENOMIC DNA]</scope>
    <source>
        <strain evidence="3 4">HLT2-23</strain>
    </source>
</reference>
<dbReference type="InterPro" id="IPR039424">
    <property type="entry name" value="SBP_5"/>
</dbReference>
<name>A0A4R8UUH3_9MICO</name>
<dbReference type="Pfam" id="PF00496">
    <property type="entry name" value="SBP_bac_5"/>
    <property type="match status" value="1"/>
</dbReference>
<dbReference type="Gene3D" id="3.90.76.10">
    <property type="entry name" value="Dipeptide-binding Protein, Domain 1"/>
    <property type="match status" value="1"/>
</dbReference>
<feature type="compositionally biased region" description="Basic residues" evidence="1">
    <location>
        <begin position="200"/>
        <end position="212"/>
    </location>
</feature>
<sequence>MARVHESIESDDATTWTVTLNDDWTFTNDEPVTASSFVDAWNYGALVTNAQGSSGLFNNIVGYSDVANTKDDPTGATDDSGAALQIPDPLAETMSGLTVVDDTTFTVQLSGAEADWPLRLGYSAYSPLPTVAFDDMDAFGENPIGNGPYELAGDPAARGRLAGGLPLAVQLPRAAVPDRWTDSHSAHRVADRAGPDLPVHHARPRGRAAGRR</sequence>
<dbReference type="PANTHER" id="PTHR30290">
    <property type="entry name" value="PERIPLASMIC BINDING COMPONENT OF ABC TRANSPORTER"/>
    <property type="match status" value="1"/>
</dbReference>
<comment type="caution">
    <text evidence="3">The sequence shown here is derived from an EMBL/GenBank/DDBJ whole genome shotgun (WGS) entry which is preliminary data.</text>
</comment>
<dbReference type="OrthoDB" id="9046151at2"/>
<proteinExistence type="predicted"/>
<dbReference type="InterPro" id="IPR000914">
    <property type="entry name" value="SBP_5_dom"/>
</dbReference>
<dbReference type="GO" id="GO:1904680">
    <property type="term" value="F:peptide transmembrane transporter activity"/>
    <property type="evidence" value="ECO:0007669"/>
    <property type="project" value="TreeGrafter"/>
</dbReference>